<feature type="compositionally biased region" description="Basic and acidic residues" evidence="10">
    <location>
        <begin position="1"/>
        <end position="18"/>
    </location>
</feature>
<dbReference type="AlphaFoldDB" id="D4DEU6"/>
<comment type="subcellular location">
    <subcellularLocation>
        <location evidence="1">Nucleus</location>
    </subcellularLocation>
</comment>
<dbReference type="InterPro" id="IPR049470">
    <property type="entry name" value="TRM61_C"/>
</dbReference>
<organism evidence="12 13">
    <name type="scientific">Trichophyton verrucosum (strain HKI 0517)</name>
    <dbReference type="NCBI Taxonomy" id="663202"/>
    <lineage>
        <taxon>Eukaryota</taxon>
        <taxon>Fungi</taxon>
        <taxon>Dikarya</taxon>
        <taxon>Ascomycota</taxon>
        <taxon>Pezizomycotina</taxon>
        <taxon>Eurotiomycetes</taxon>
        <taxon>Eurotiomycetidae</taxon>
        <taxon>Onygenales</taxon>
        <taxon>Arthrodermataceae</taxon>
        <taxon>Trichophyton</taxon>
    </lineage>
</organism>
<evidence type="ECO:0000256" key="4">
    <source>
        <dbReference type="ARBA" id="ARBA00022603"/>
    </source>
</evidence>
<keyword evidence="8" id="KW-0539">Nucleus</keyword>
<evidence type="ECO:0000256" key="1">
    <source>
        <dbReference type="ARBA" id="ARBA00004123"/>
    </source>
</evidence>
<evidence type="ECO:0000256" key="9">
    <source>
        <dbReference type="ARBA" id="ARBA00033309"/>
    </source>
</evidence>
<evidence type="ECO:0000259" key="11">
    <source>
        <dbReference type="Pfam" id="PF08704"/>
    </source>
</evidence>
<keyword evidence="6" id="KW-0949">S-adenosyl-L-methionine</keyword>
<feature type="region of interest" description="Disordered" evidence="10">
    <location>
        <begin position="493"/>
        <end position="515"/>
    </location>
</feature>
<reference evidence="13" key="1">
    <citation type="journal article" date="2011" name="Genome Biol.">
        <title>Comparative and functional genomics provide insights into the pathogenicity of dermatophytic fungi.</title>
        <authorList>
            <person name="Burmester A."/>
            <person name="Shelest E."/>
            <person name="Gloeckner G."/>
            <person name="Heddergott C."/>
            <person name="Schindler S."/>
            <person name="Staib P."/>
            <person name="Heidel A."/>
            <person name="Felder M."/>
            <person name="Petzold A."/>
            <person name="Szafranski K."/>
            <person name="Feuermann M."/>
            <person name="Pedruzzi I."/>
            <person name="Priebe S."/>
            <person name="Groth M."/>
            <person name="Winkler R."/>
            <person name="Li W."/>
            <person name="Kniemeyer O."/>
            <person name="Schroeckh V."/>
            <person name="Hertweck C."/>
            <person name="Hube B."/>
            <person name="White T.C."/>
            <person name="Platzer M."/>
            <person name="Guthke R."/>
            <person name="Heitman J."/>
            <person name="Woestemeyer J."/>
            <person name="Zipfel P.F."/>
            <person name="Monod M."/>
            <person name="Brakhage A.A."/>
        </authorList>
    </citation>
    <scope>NUCLEOTIDE SEQUENCE [LARGE SCALE GENOMIC DNA]</scope>
    <source>
        <strain evidence="13">HKI 0517</strain>
    </source>
</reference>
<keyword evidence="5" id="KW-0808">Transferase</keyword>
<dbReference type="InterPro" id="IPR029063">
    <property type="entry name" value="SAM-dependent_MTases_sf"/>
</dbReference>
<dbReference type="PANTHER" id="PTHR12133:SF2">
    <property type="entry name" value="TRNA (ADENINE(58)-N(1))-METHYLTRANSFERASE CATALYTIC SUBUNIT TRMT61A"/>
    <property type="match status" value="1"/>
</dbReference>
<feature type="domain" description="tRNA (adenine(58)-N(1))-methyltransferase catalytic subunit TRM61 C-terminal" evidence="11">
    <location>
        <begin position="144"/>
        <end position="477"/>
    </location>
</feature>
<dbReference type="OrthoDB" id="1925287at2759"/>
<evidence type="ECO:0000256" key="5">
    <source>
        <dbReference type="ARBA" id="ARBA00022679"/>
    </source>
</evidence>
<dbReference type="HOGENOM" id="CLU_025402_2_0_1"/>
<dbReference type="Pfam" id="PF08704">
    <property type="entry name" value="GCD14"/>
    <property type="match status" value="1"/>
</dbReference>
<dbReference type="SUPFAM" id="SSF53335">
    <property type="entry name" value="S-adenosyl-L-methionine-dependent methyltransferases"/>
    <property type="match status" value="1"/>
</dbReference>
<dbReference type="PROSITE" id="PS51620">
    <property type="entry name" value="SAM_TRM61"/>
    <property type="match status" value="1"/>
</dbReference>
<dbReference type="Proteomes" id="UP000008383">
    <property type="component" value="Unassembled WGS sequence"/>
</dbReference>
<keyword evidence="13" id="KW-1185">Reference proteome</keyword>
<feature type="compositionally biased region" description="Basic and acidic residues" evidence="10">
    <location>
        <begin position="427"/>
        <end position="444"/>
    </location>
</feature>
<evidence type="ECO:0000256" key="10">
    <source>
        <dbReference type="SAM" id="MobiDB-lite"/>
    </source>
</evidence>
<dbReference type="GO" id="GO:0030488">
    <property type="term" value="P:tRNA methylation"/>
    <property type="evidence" value="ECO:0007669"/>
    <property type="project" value="InterPro"/>
</dbReference>
<dbReference type="Gene3D" id="3.40.50.150">
    <property type="entry name" value="Vaccinia Virus protein VP39"/>
    <property type="match status" value="1"/>
</dbReference>
<feature type="compositionally biased region" description="Basic and acidic residues" evidence="10">
    <location>
        <begin position="121"/>
        <end position="134"/>
    </location>
</feature>
<proteinExistence type="predicted"/>
<evidence type="ECO:0000256" key="8">
    <source>
        <dbReference type="ARBA" id="ARBA00023242"/>
    </source>
</evidence>
<accession>D4DEU6</accession>
<dbReference type="EC" id="2.1.1.220" evidence="2"/>
<dbReference type="RefSeq" id="XP_003020247.1">
    <property type="nucleotide sequence ID" value="XM_003020201.1"/>
</dbReference>
<dbReference type="KEGG" id="tve:TRV_05686"/>
<dbReference type="GeneID" id="9582788"/>
<dbReference type="InterPro" id="IPR014816">
    <property type="entry name" value="tRNA_MeTrfase_Gcd14"/>
</dbReference>
<keyword evidence="7" id="KW-0819">tRNA processing</keyword>
<feature type="region of interest" description="Disordered" evidence="10">
    <location>
        <begin position="1"/>
        <end position="29"/>
    </location>
</feature>
<name>D4DEU6_TRIVH</name>
<dbReference type="GO" id="GO:0031515">
    <property type="term" value="C:tRNA (m1A) methyltransferase complex"/>
    <property type="evidence" value="ECO:0007669"/>
    <property type="project" value="InterPro"/>
</dbReference>
<dbReference type="Gene3D" id="3.10.330.20">
    <property type="match status" value="1"/>
</dbReference>
<dbReference type="PANTHER" id="PTHR12133">
    <property type="entry name" value="TRNA (ADENINE(58)-N(1))-METHYLTRANSFERASE"/>
    <property type="match status" value="1"/>
</dbReference>
<dbReference type="GO" id="GO:0160107">
    <property type="term" value="F:tRNA (adenine(58)-N1)-methyltransferase activity"/>
    <property type="evidence" value="ECO:0007669"/>
    <property type="project" value="UniProtKB-EC"/>
</dbReference>
<evidence type="ECO:0000256" key="6">
    <source>
        <dbReference type="ARBA" id="ARBA00022691"/>
    </source>
</evidence>
<evidence type="ECO:0000256" key="3">
    <source>
        <dbReference type="ARBA" id="ARBA00015963"/>
    </source>
</evidence>
<dbReference type="EMBL" id="ACYE01000311">
    <property type="protein sequence ID" value="EFE39629.1"/>
    <property type="molecule type" value="Genomic_DNA"/>
</dbReference>
<gene>
    <name evidence="12" type="ORF">TRV_05686</name>
</gene>
<keyword evidence="4" id="KW-0489">Methyltransferase</keyword>
<dbReference type="GO" id="GO:0005634">
    <property type="term" value="C:nucleus"/>
    <property type="evidence" value="ECO:0007669"/>
    <property type="project" value="UniProtKB-SubCell"/>
</dbReference>
<comment type="caution">
    <text evidence="12">The sequence shown here is derived from an EMBL/GenBank/DDBJ whole genome shotgun (WGS) entry which is preliminary data.</text>
</comment>
<evidence type="ECO:0000313" key="13">
    <source>
        <dbReference type="Proteomes" id="UP000008383"/>
    </source>
</evidence>
<sequence>MTLLRIEEEEKTKEKKAAEGQPGSIETMVSPFLTPGPTAEADSLAVLHLRRDHAIATVLKTHDDEDLGYDEGKVTTTRFGSFPHSTLIGSPWGSQIIASKVDTGSRGRRPKAAKGSNPLKRKAEDADISEDKSTNKAAVTASSGFIHLLRPTPESWTSSLPHRTQVVYTPDSSYILHRLRVRPGSTIIEAGAGSGSFTHAAARAVFNGYPNGTNDSRRGKVCSFEFHSQRAETIRRELGEHGLDGIVRLNHRDVCADGFLLADGPVSNESPRANAVFLDLPAPWQALKHLVREPADGKESPLDPTSPVHICTFSPCLEQAQQTISTLRQYSWLSISMVEVVHRQIEVRRERYGVESYHKNASAPDPKTVEQAIGRLRTHEERAKAFREKQIRNAAEFASKKAAQAEGHEEEENGAKSENTETISASIKEDSPAESRPARAEKTWQPKPSVPQYKQGTLIHRSEPELKTHTSYLVFAILPCAWSEEDEKRCREKWPSKITPTESNGNGPIKSKRQLKREAIEQFKAQAADAL</sequence>
<evidence type="ECO:0000313" key="12">
    <source>
        <dbReference type="EMBL" id="EFE39629.1"/>
    </source>
</evidence>
<feature type="region of interest" description="Disordered" evidence="10">
    <location>
        <begin position="100"/>
        <end position="135"/>
    </location>
</feature>
<protein>
    <recommendedName>
        <fullName evidence="3">tRNA (adenine(58)-N(1))-methyltransferase catalytic subunit TRM61</fullName>
        <ecNumber evidence="2">2.1.1.220</ecNumber>
    </recommendedName>
    <alternativeName>
        <fullName evidence="9">tRNA(m1A58)-methyltransferase subunit TRM61</fullName>
    </alternativeName>
</protein>
<evidence type="ECO:0000256" key="2">
    <source>
        <dbReference type="ARBA" id="ARBA00012796"/>
    </source>
</evidence>
<feature type="region of interest" description="Disordered" evidence="10">
    <location>
        <begin position="397"/>
        <end position="452"/>
    </location>
</feature>
<evidence type="ECO:0000256" key="7">
    <source>
        <dbReference type="ARBA" id="ARBA00022694"/>
    </source>
</evidence>